<feature type="domain" description="PiggyBac transposable element-derived protein" evidence="2">
    <location>
        <begin position="114"/>
        <end position="312"/>
    </location>
</feature>
<protein>
    <submittedName>
        <fullName evidence="4">PiggyBac transposable element-derived protein 3-like</fullName>
    </submittedName>
</protein>
<keyword evidence="3" id="KW-1185">Reference proteome</keyword>
<dbReference type="Pfam" id="PF13843">
    <property type="entry name" value="DDE_Tnp_1_7"/>
    <property type="match status" value="1"/>
</dbReference>
<evidence type="ECO:0000313" key="3">
    <source>
        <dbReference type="Proteomes" id="UP001652625"/>
    </source>
</evidence>
<evidence type="ECO:0000259" key="2">
    <source>
        <dbReference type="Pfam" id="PF13843"/>
    </source>
</evidence>
<proteinExistence type="predicted"/>
<dbReference type="InterPro" id="IPR029526">
    <property type="entry name" value="PGBD"/>
</dbReference>
<evidence type="ECO:0000256" key="1">
    <source>
        <dbReference type="SAM" id="MobiDB-lite"/>
    </source>
</evidence>
<feature type="compositionally biased region" description="Acidic residues" evidence="1">
    <location>
        <begin position="50"/>
        <end position="66"/>
    </location>
</feature>
<dbReference type="RefSeq" id="XP_065665356.1">
    <property type="nucleotide sequence ID" value="XM_065809284.1"/>
</dbReference>
<organism evidence="3 4">
    <name type="scientific">Hydra vulgaris</name>
    <name type="common">Hydra</name>
    <name type="synonym">Hydra attenuata</name>
    <dbReference type="NCBI Taxonomy" id="6087"/>
    <lineage>
        <taxon>Eukaryota</taxon>
        <taxon>Metazoa</taxon>
        <taxon>Cnidaria</taxon>
        <taxon>Hydrozoa</taxon>
        <taxon>Hydroidolina</taxon>
        <taxon>Anthoathecata</taxon>
        <taxon>Aplanulata</taxon>
        <taxon>Hydridae</taxon>
        <taxon>Hydra</taxon>
    </lineage>
</organism>
<accession>A0ABM4CTW3</accession>
<gene>
    <name evidence="4" type="primary">LOC136086794</name>
</gene>
<name>A0ABM4CTW3_HYDVU</name>
<reference evidence="4" key="1">
    <citation type="submission" date="2025-08" db="UniProtKB">
        <authorList>
            <consortium name="RefSeq"/>
        </authorList>
    </citation>
    <scope>IDENTIFICATION</scope>
</reference>
<evidence type="ECO:0000313" key="4">
    <source>
        <dbReference type="RefSeq" id="XP_065665356.1"/>
    </source>
</evidence>
<dbReference type="GeneID" id="136086794"/>
<feature type="region of interest" description="Disordered" evidence="1">
    <location>
        <begin position="26"/>
        <end position="80"/>
    </location>
</feature>
<sequence length="324" mass="36616">MALQGKKLLCDKRFTVEGVLQHLDDSELKLSDSDDSGDETFNPSAAADMLTDENEDEIERPDEDEPSTSVNSGNKRQKKTQIKWRSLRGAFESSSELQDNLNLGDSLLSPSLYIFNYFNPEIFETFAEQTNIYHLRKTGKTLNTTTAEIQKFFGITIVTANLGFPRIRMYWQRATRVNAVADVMPVNRYFQLRNSIRINADPNPEQGTNKFWKVQPLINTVRSRCLKLPREEYNSVDKQMIPFTGRVPAKQYIRGKPNPVGVKNFVVCYTSGRADDFELYQGAGTGISEEHKHLGLGASIVLRLSETTPQHKTTSSVLIITLLA</sequence>
<dbReference type="Proteomes" id="UP001652625">
    <property type="component" value="Chromosome 11"/>
</dbReference>
<dbReference type="PANTHER" id="PTHR47272">
    <property type="entry name" value="DDE_TNP_1_7 DOMAIN-CONTAINING PROTEIN"/>
    <property type="match status" value="1"/>
</dbReference>